<feature type="region of interest" description="Disordered" evidence="1">
    <location>
        <begin position="1"/>
        <end position="22"/>
    </location>
</feature>
<keyword evidence="3" id="KW-1185">Reference proteome</keyword>
<feature type="non-terminal residue" evidence="2">
    <location>
        <position position="1"/>
    </location>
</feature>
<accession>A0A2C6JQT1</accession>
<dbReference type="EMBL" id="MIGC01004432">
    <property type="protein sequence ID" value="PHJ18081.1"/>
    <property type="molecule type" value="Genomic_DNA"/>
</dbReference>
<evidence type="ECO:0000313" key="3">
    <source>
        <dbReference type="Proteomes" id="UP000221165"/>
    </source>
</evidence>
<protein>
    <submittedName>
        <fullName evidence="2">Uncharacterized protein</fullName>
    </submittedName>
</protein>
<dbReference type="AlphaFoldDB" id="A0A2C6JQT1"/>
<feature type="region of interest" description="Disordered" evidence="1">
    <location>
        <begin position="34"/>
        <end position="56"/>
    </location>
</feature>
<dbReference type="RefSeq" id="XP_067919791.1">
    <property type="nucleotide sequence ID" value="XM_068068231.1"/>
</dbReference>
<evidence type="ECO:0000256" key="1">
    <source>
        <dbReference type="SAM" id="MobiDB-lite"/>
    </source>
</evidence>
<name>A0A2C6JQT1_9APIC</name>
<dbReference type="OrthoDB" id="330753at2759"/>
<dbReference type="VEuPathDB" id="ToxoDB:CSUI_008092"/>
<proteinExistence type="predicted"/>
<dbReference type="Proteomes" id="UP000221165">
    <property type="component" value="Unassembled WGS sequence"/>
</dbReference>
<organism evidence="2 3">
    <name type="scientific">Cystoisospora suis</name>
    <dbReference type="NCBI Taxonomy" id="483139"/>
    <lineage>
        <taxon>Eukaryota</taxon>
        <taxon>Sar</taxon>
        <taxon>Alveolata</taxon>
        <taxon>Apicomplexa</taxon>
        <taxon>Conoidasida</taxon>
        <taxon>Coccidia</taxon>
        <taxon>Eucoccidiorida</taxon>
        <taxon>Eimeriorina</taxon>
        <taxon>Sarcocystidae</taxon>
        <taxon>Cystoisospora</taxon>
    </lineage>
</organism>
<sequence>STKDSLEDEEEGEKKKTSGRQISIHINLSQNLYREKETNQLGPTDHLYEEEKEKKNVLPSFSLSPKRLHEQGEKERCRDVNPLWRRRRGSLTVLRRDLFDPPSCQQK</sequence>
<comment type="caution">
    <text evidence="2">The sequence shown here is derived from an EMBL/GenBank/DDBJ whole genome shotgun (WGS) entry which is preliminary data.</text>
</comment>
<gene>
    <name evidence="2" type="ORF">CSUI_008092</name>
</gene>
<dbReference type="GeneID" id="94431442"/>
<feature type="compositionally biased region" description="Basic and acidic residues" evidence="1">
    <location>
        <begin position="46"/>
        <end position="56"/>
    </location>
</feature>
<reference evidence="2 3" key="1">
    <citation type="journal article" date="2017" name="Int. J. Parasitol.">
        <title>The genome of the protozoan parasite Cystoisospora suis and a reverse vaccinology approach to identify vaccine candidates.</title>
        <authorList>
            <person name="Palmieri N."/>
            <person name="Shrestha A."/>
            <person name="Ruttkowski B."/>
            <person name="Beck T."/>
            <person name="Vogl C."/>
            <person name="Tomley F."/>
            <person name="Blake D.P."/>
            <person name="Joachim A."/>
        </authorList>
    </citation>
    <scope>NUCLEOTIDE SEQUENCE [LARGE SCALE GENOMIC DNA]</scope>
    <source>
        <strain evidence="2 3">Wien I</strain>
    </source>
</reference>
<feature type="compositionally biased region" description="Acidic residues" evidence="1">
    <location>
        <begin position="1"/>
        <end position="11"/>
    </location>
</feature>
<evidence type="ECO:0000313" key="2">
    <source>
        <dbReference type="EMBL" id="PHJ18081.1"/>
    </source>
</evidence>